<dbReference type="PANTHER" id="PTHR35256">
    <property type="entry name" value="CHROMOSOME 8 OPEN READING FRAME 48"/>
    <property type="match status" value="1"/>
</dbReference>
<feature type="non-terminal residue" evidence="2">
    <location>
        <position position="279"/>
    </location>
</feature>
<evidence type="ECO:0000313" key="2">
    <source>
        <dbReference type="EMBL" id="KAG9341659.1"/>
    </source>
</evidence>
<comment type="caution">
    <text evidence="2">The sequence shown here is derived from an EMBL/GenBank/DDBJ whole genome shotgun (WGS) entry which is preliminary data.</text>
</comment>
<keyword evidence="3" id="KW-1185">Reference proteome</keyword>
<dbReference type="OrthoDB" id="9976953at2759"/>
<dbReference type="Pfam" id="PF15379">
    <property type="entry name" value="DUF4606"/>
    <property type="match status" value="1"/>
</dbReference>
<feature type="region of interest" description="Disordered" evidence="1">
    <location>
        <begin position="99"/>
        <end position="120"/>
    </location>
</feature>
<evidence type="ECO:0000313" key="3">
    <source>
        <dbReference type="Proteomes" id="UP000824540"/>
    </source>
</evidence>
<sequence>IGLVMVGSNLLHVMDQHPDGEHISSVNYEDESFESCPSIDSHDSKCTTKGPPTDSCFVRSNRADSYGSEDFEQYDENESTMEEELREKWIGILRTKALPSSIPPPKQRSNSRLLRGGGRPRPEERVALKAFCQDKIRRVQSLRRTNPSACRAQLSGQTVPCPEMAGLLADRPVPKQFISVLRLKSFTEEMKQAAGTELHEPSHCGACQEKQAKLAQDTFIRRKKSQLESWLLKDRVQAHLCERDTICLVGELLGDIPTTSDDPSKIWEGLLTNGHWTPQ</sequence>
<gene>
    <name evidence="2" type="ORF">JZ751_018722</name>
</gene>
<organism evidence="2 3">
    <name type="scientific">Albula glossodonta</name>
    <name type="common">roundjaw bonefish</name>
    <dbReference type="NCBI Taxonomy" id="121402"/>
    <lineage>
        <taxon>Eukaryota</taxon>
        <taxon>Metazoa</taxon>
        <taxon>Chordata</taxon>
        <taxon>Craniata</taxon>
        <taxon>Vertebrata</taxon>
        <taxon>Euteleostomi</taxon>
        <taxon>Actinopterygii</taxon>
        <taxon>Neopterygii</taxon>
        <taxon>Teleostei</taxon>
        <taxon>Albuliformes</taxon>
        <taxon>Albulidae</taxon>
        <taxon>Albula</taxon>
    </lineage>
</organism>
<dbReference type="AlphaFoldDB" id="A0A8T2NN27"/>
<evidence type="ECO:0000256" key="1">
    <source>
        <dbReference type="SAM" id="MobiDB-lite"/>
    </source>
</evidence>
<proteinExistence type="predicted"/>
<dbReference type="Proteomes" id="UP000824540">
    <property type="component" value="Unassembled WGS sequence"/>
</dbReference>
<protein>
    <submittedName>
        <fullName evidence="2">Uncharacterized protein</fullName>
    </submittedName>
</protein>
<dbReference type="EMBL" id="JAFBMS010000033">
    <property type="protein sequence ID" value="KAG9341659.1"/>
    <property type="molecule type" value="Genomic_DNA"/>
</dbReference>
<dbReference type="PANTHER" id="PTHR35256:SF1">
    <property type="entry name" value="EXPRESSED SEQUENCE AI429214"/>
    <property type="match status" value="1"/>
</dbReference>
<reference evidence="2" key="1">
    <citation type="thesis" date="2021" institute="BYU ScholarsArchive" country="Provo, UT, USA">
        <title>Applications of and Algorithms for Genome Assembly and Genomic Analyses with an Emphasis on Marine Teleosts.</title>
        <authorList>
            <person name="Pickett B.D."/>
        </authorList>
    </citation>
    <scope>NUCLEOTIDE SEQUENCE</scope>
    <source>
        <strain evidence="2">HI-2016</strain>
    </source>
</reference>
<accession>A0A8T2NN27</accession>
<name>A0A8T2NN27_9TELE</name>
<dbReference type="InterPro" id="IPR027932">
    <property type="entry name" value="DUF4606"/>
</dbReference>